<comment type="subcellular location">
    <subcellularLocation>
        <location evidence="4 14">Cytoplasm</location>
    </subcellularLocation>
</comment>
<dbReference type="GO" id="GO:0032299">
    <property type="term" value="C:ribonuclease H2 complex"/>
    <property type="evidence" value="ECO:0007669"/>
    <property type="project" value="TreeGrafter"/>
</dbReference>
<dbReference type="PANTHER" id="PTHR10954:SF18">
    <property type="entry name" value="RIBONUCLEASE HII"/>
    <property type="match status" value="1"/>
</dbReference>
<dbReference type="NCBIfam" id="NF000595">
    <property type="entry name" value="PRK00015.1-3"/>
    <property type="match status" value="1"/>
</dbReference>
<dbReference type="EMBL" id="JAMSLR010000004">
    <property type="protein sequence ID" value="MCM8749153.1"/>
    <property type="molecule type" value="Genomic_DNA"/>
</dbReference>
<evidence type="ECO:0000256" key="2">
    <source>
        <dbReference type="ARBA" id="ARBA00001946"/>
    </source>
</evidence>
<evidence type="ECO:0000256" key="13">
    <source>
        <dbReference type="ARBA" id="ARBA00023211"/>
    </source>
</evidence>
<dbReference type="PROSITE" id="PS51975">
    <property type="entry name" value="RNASE_H_2"/>
    <property type="match status" value="1"/>
</dbReference>
<evidence type="ECO:0000256" key="17">
    <source>
        <dbReference type="SAM" id="MobiDB-lite"/>
    </source>
</evidence>
<keyword evidence="10 14" id="KW-0479">Metal-binding</keyword>
<name>A0AA41WDL2_9BACT</name>
<dbReference type="GO" id="GO:0030145">
    <property type="term" value="F:manganese ion binding"/>
    <property type="evidence" value="ECO:0007669"/>
    <property type="project" value="UniProtKB-UniRule"/>
</dbReference>
<comment type="caution">
    <text evidence="19">The sequence shown here is derived from an EMBL/GenBank/DDBJ whole genome shotgun (WGS) entry which is preliminary data.</text>
</comment>
<evidence type="ECO:0000256" key="14">
    <source>
        <dbReference type="HAMAP-Rule" id="MF_00052"/>
    </source>
</evidence>
<keyword evidence="12 14" id="KW-0378">Hydrolase</keyword>
<evidence type="ECO:0000256" key="3">
    <source>
        <dbReference type="ARBA" id="ARBA00004065"/>
    </source>
</evidence>
<keyword evidence="20" id="KW-1185">Reference proteome</keyword>
<keyword evidence="8 14" id="KW-0963">Cytoplasm</keyword>
<dbReference type="AlphaFoldDB" id="A0AA41WDL2"/>
<dbReference type="GO" id="GO:0043137">
    <property type="term" value="P:DNA replication, removal of RNA primer"/>
    <property type="evidence" value="ECO:0007669"/>
    <property type="project" value="TreeGrafter"/>
</dbReference>
<keyword evidence="13 14" id="KW-0464">Manganese</keyword>
<dbReference type="Proteomes" id="UP001165306">
    <property type="component" value="Unassembled WGS sequence"/>
</dbReference>
<evidence type="ECO:0000256" key="10">
    <source>
        <dbReference type="ARBA" id="ARBA00022723"/>
    </source>
</evidence>
<organism evidence="19 20">
    <name type="scientific">Thermalbibacter longus</name>
    <dbReference type="NCBI Taxonomy" id="2951981"/>
    <lineage>
        <taxon>Bacteria</taxon>
        <taxon>Pseudomonadati</taxon>
        <taxon>Thermomicrobiota</taxon>
        <taxon>Thermomicrobia</taxon>
        <taxon>Thermomicrobiales</taxon>
        <taxon>Thermomicrobiaceae</taxon>
        <taxon>Thermalbibacter</taxon>
    </lineage>
</organism>
<evidence type="ECO:0000256" key="16">
    <source>
        <dbReference type="RuleBase" id="RU003515"/>
    </source>
</evidence>
<evidence type="ECO:0000256" key="15">
    <source>
        <dbReference type="PROSITE-ProRule" id="PRU01319"/>
    </source>
</evidence>
<evidence type="ECO:0000256" key="6">
    <source>
        <dbReference type="ARBA" id="ARBA00012180"/>
    </source>
</evidence>
<feature type="binding site" evidence="14 15">
    <location>
        <position position="40"/>
    </location>
    <ligand>
        <name>a divalent metal cation</name>
        <dbReference type="ChEBI" id="CHEBI:60240"/>
    </ligand>
</feature>
<dbReference type="EC" id="3.1.26.4" evidence="6 14"/>
<protein>
    <recommendedName>
        <fullName evidence="7 14">Ribonuclease HII</fullName>
        <shortName evidence="14">RNase HII</shortName>
        <ecNumber evidence="6 14">3.1.26.4</ecNumber>
    </recommendedName>
</protein>
<comment type="function">
    <text evidence="3 14 16">Endonuclease that specifically degrades the RNA of RNA-DNA hybrids.</text>
</comment>
<reference evidence="19" key="1">
    <citation type="submission" date="2022-06" db="EMBL/GenBank/DDBJ databases">
        <title>CFH 74404 Thermomicrobiaceae sp.</title>
        <authorList>
            <person name="Ming H."/>
            <person name="Li W.-J."/>
            <person name="Zhao Z."/>
        </authorList>
    </citation>
    <scope>NUCLEOTIDE SEQUENCE</scope>
    <source>
        <strain evidence="19">CFH 74404</strain>
    </source>
</reference>
<dbReference type="HAMAP" id="MF_00052_B">
    <property type="entry name" value="RNase_HII_B"/>
    <property type="match status" value="1"/>
</dbReference>
<dbReference type="GO" id="GO:0003723">
    <property type="term" value="F:RNA binding"/>
    <property type="evidence" value="ECO:0007669"/>
    <property type="project" value="UniProtKB-UniRule"/>
</dbReference>
<comment type="cofactor">
    <cofactor evidence="14 15">
        <name>Mn(2+)</name>
        <dbReference type="ChEBI" id="CHEBI:29035"/>
    </cofactor>
    <cofactor evidence="14 15">
        <name>Mg(2+)</name>
        <dbReference type="ChEBI" id="CHEBI:18420"/>
    </cofactor>
    <text evidence="14 15">Manganese or magnesium. Binds 1 divalent metal ion per monomer in the absence of substrate. May bind a second metal ion after substrate binding.</text>
</comment>
<accession>A0AA41WDL2</accession>
<dbReference type="InterPro" id="IPR024567">
    <property type="entry name" value="RNase_HII/HIII_dom"/>
</dbReference>
<feature type="domain" description="RNase H type-2" evidence="18">
    <location>
        <begin position="33"/>
        <end position="223"/>
    </location>
</feature>
<evidence type="ECO:0000256" key="9">
    <source>
        <dbReference type="ARBA" id="ARBA00022722"/>
    </source>
</evidence>
<evidence type="ECO:0000256" key="12">
    <source>
        <dbReference type="ARBA" id="ARBA00022801"/>
    </source>
</evidence>
<feature type="binding site" evidence="14 15">
    <location>
        <position position="131"/>
    </location>
    <ligand>
        <name>a divalent metal cation</name>
        <dbReference type="ChEBI" id="CHEBI:60240"/>
    </ligand>
</feature>
<keyword evidence="9 14" id="KW-0540">Nuclease</keyword>
<dbReference type="CDD" id="cd07182">
    <property type="entry name" value="RNase_HII_bacteria_HII_like"/>
    <property type="match status" value="1"/>
</dbReference>
<evidence type="ECO:0000256" key="4">
    <source>
        <dbReference type="ARBA" id="ARBA00004496"/>
    </source>
</evidence>
<evidence type="ECO:0000259" key="18">
    <source>
        <dbReference type="PROSITE" id="PS51975"/>
    </source>
</evidence>
<sequence>MAIAGARNVRATTAESPQPDPELEAAFWHRGKQRVVGLDEVGRGCLAGPVVAAACVLPPGFVPPMPVRDSKQLTRAQRELLARVILEHAVAVSVGAASHREVDRLNVRRATALAMARALRRLGEWDHVIYDGLPMPEFSSPRFTAVVNGDERCLSIACAAIVAKVTRDRLMARLARRFPFYGWERNAGYGTAEHLAALEAHGVSPFHRRSFSPVGLSLNGTHPRETCSDQDLER</sequence>
<evidence type="ECO:0000256" key="11">
    <source>
        <dbReference type="ARBA" id="ARBA00022759"/>
    </source>
</evidence>
<dbReference type="Gene3D" id="3.30.420.10">
    <property type="entry name" value="Ribonuclease H-like superfamily/Ribonuclease H"/>
    <property type="match status" value="1"/>
</dbReference>
<comment type="similarity">
    <text evidence="5 14 16">Belongs to the RNase HII family.</text>
</comment>
<dbReference type="InterPro" id="IPR012337">
    <property type="entry name" value="RNaseH-like_sf"/>
</dbReference>
<dbReference type="GO" id="GO:0006298">
    <property type="term" value="P:mismatch repair"/>
    <property type="evidence" value="ECO:0007669"/>
    <property type="project" value="TreeGrafter"/>
</dbReference>
<comment type="cofactor">
    <cofactor evidence="2">
        <name>Mg(2+)</name>
        <dbReference type="ChEBI" id="CHEBI:18420"/>
    </cofactor>
</comment>
<dbReference type="PANTHER" id="PTHR10954">
    <property type="entry name" value="RIBONUCLEASE H2 SUBUNIT A"/>
    <property type="match status" value="1"/>
</dbReference>
<dbReference type="SUPFAM" id="SSF53098">
    <property type="entry name" value="Ribonuclease H-like"/>
    <property type="match status" value="1"/>
</dbReference>
<evidence type="ECO:0000256" key="8">
    <source>
        <dbReference type="ARBA" id="ARBA00022490"/>
    </source>
</evidence>
<dbReference type="InterPro" id="IPR001352">
    <property type="entry name" value="RNase_HII/HIII"/>
</dbReference>
<evidence type="ECO:0000256" key="1">
    <source>
        <dbReference type="ARBA" id="ARBA00000077"/>
    </source>
</evidence>
<gene>
    <name evidence="14" type="primary">rnhB</name>
    <name evidence="19" type="ORF">NET02_08350</name>
</gene>
<feature type="region of interest" description="Disordered" evidence="17">
    <location>
        <begin position="1"/>
        <end position="20"/>
    </location>
</feature>
<dbReference type="InterPro" id="IPR022898">
    <property type="entry name" value="RNase_HII"/>
</dbReference>
<evidence type="ECO:0000256" key="7">
    <source>
        <dbReference type="ARBA" id="ARBA00019179"/>
    </source>
</evidence>
<feature type="binding site" evidence="14 15">
    <location>
        <position position="39"/>
    </location>
    <ligand>
        <name>a divalent metal cation</name>
        <dbReference type="ChEBI" id="CHEBI:60240"/>
    </ligand>
</feature>
<dbReference type="GO" id="GO:0004523">
    <property type="term" value="F:RNA-DNA hybrid ribonuclease activity"/>
    <property type="evidence" value="ECO:0007669"/>
    <property type="project" value="UniProtKB-UniRule"/>
</dbReference>
<dbReference type="GO" id="GO:0005737">
    <property type="term" value="C:cytoplasm"/>
    <property type="evidence" value="ECO:0007669"/>
    <property type="project" value="UniProtKB-SubCell"/>
</dbReference>
<comment type="catalytic activity">
    <reaction evidence="1 14 15 16">
        <text>Endonucleolytic cleavage to 5'-phosphomonoester.</text>
        <dbReference type="EC" id="3.1.26.4"/>
    </reaction>
</comment>
<dbReference type="InterPro" id="IPR036397">
    <property type="entry name" value="RNaseH_sf"/>
</dbReference>
<proteinExistence type="inferred from homology"/>
<keyword evidence="11 14" id="KW-0255">Endonuclease</keyword>
<evidence type="ECO:0000313" key="19">
    <source>
        <dbReference type="EMBL" id="MCM8749153.1"/>
    </source>
</evidence>
<evidence type="ECO:0000256" key="5">
    <source>
        <dbReference type="ARBA" id="ARBA00007383"/>
    </source>
</evidence>
<dbReference type="Pfam" id="PF01351">
    <property type="entry name" value="RNase_HII"/>
    <property type="match status" value="1"/>
</dbReference>
<evidence type="ECO:0000313" key="20">
    <source>
        <dbReference type="Proteomes" id="UP001165306"/>
    </source>
</evidence>